<dbReference type="Gene3D" id="2.40.128.20">
    <property type="match status" value="1"/>
</dbReference>
<dbReference type="RefSeq" id="WP_367778237.1">
    <property type="nucleotide sequence ID" value="NZ_JBFMIA010000002.1"/>
</dbReference>
<gene>
    <name evidence="1" type="ORF">AB1471_03620</name>
</gene>
<dbReference type="EMBL" id="JBFMIA010000002">
    <property type="protein sequence ID" value="MEW9500889.1"/>
    <property type="molecule type" value="Genomic_DNA"/>
</dbReference>
<dbReference type="SUPFAM" id="SSF50814">
    <property type="entry name" value="Lipocalins"/>
    <property type="match status" value="1"/>
</dbReference>
<comment type="caution">
    <text evidence="1">The sequence shown here is derived from an EMBL/GenBank/DDBJ whole genome shotgun (WGS) entry which is preliminary data.</text>
</comment>
<dbReference type="Pfam" id="PF09148">
    <property type="entry name" value="DUF1934"/>
    <property type="match status" value="1"/>
</dbReference>
<protein>
    <submittedName>
        <fullName evidence="1">DUF1934 family protein</fullName>
    </submittedName>
</protein>
<dbReference type="InterPro" id="IPR012674">
    <property type="entry name" value="Calycin"/>
</dbReference>
<evidence type="ECO:0000313" key="2">
    <source>
        <dbReference type="Proteomes" id="UP001556040"/>
    </source>
</evidence>
<proteinExistence type="predicted"/>
<accession>A0ABV3Q0S6</accession>
<reference evidence="1 2" key="1">
    <citation type="journal article" date="1979" name="Int. J. Syst. Evol. Microbiol.">
        <title>Bacillus globisporus subsp. marinus subsp. nov.</title>
        <authorList>
            <person name="Liu H."/>
        </authorList>
    </citation>
    <scope>NUCLEOTIDE SEQUENCE [LARGE SCALE GENOMIC DNA]</scope>
    <source>
        <strain evidence="1 2">DSM 1297</strain>
    </source>
</reference>
<dbReference type="Proteomes" id="UP001556040">
    <property type="component" value="Unassembled WGS sequence"/>
</dbReference>
<sequence>MENSTPVSITLTSVITQPDGSKEELTLTSSGEWITKNNIDYLKYEEAQEEGTIRTVVKMEEDQAVILRSGALKMRLAFRLGESMMCSYDSEYGTISLITNTTKYIHRTPAKEPGCFHVSYGLEMDGESVGTYAMTIEYKEVT</sequence>
<evidence type="ECO:0000313" key="1">
    <source>
        <dbReference type="EMBL" id="MEW9500889.1"/>
    </source>
</evidence>
<name>A0ABV3Q0S6_9BACL</name>
<keyword evidence="2" id="KW-1185">Reference proteome</keyword>
<dbReference type="InterPro" id="IPR015231">
    <property type="entry name" value="DUF1934"/>
</dbReference>
<organism evidence="1 2">
    <name type="scientific">Jeotgalibacillus marinus</name>
    <dbReference type="NCBI Taxonomy" id="86667"/>
    <lineage>
        <taxon>Bacteria</taxon>
        <taxon>Bacillati</taxon>
        <taxon>Bacillota</taxon>
        <taxon>Bacilli</taxon>
        <taxon>Bacillales</taxon>
        <taxon>Caryophanaceae</taxon>
        <taxon>Jeotgalibacillus</taxon>
    </lineage>
</organism>